<dbReference type="GO" id="GO:0016787">
    <property type="term" value="F:hydrolase activity"/>
    <property type="evidence" value="ECO:0007669"/>
    <property type="project" value="UniProtKB-KW"/>
</dbReference>
<evidence type="ECO:0000256" key="4">
    <source>
        <dbReference type="ARBA" id="ARBA00022759"/>
    </source>
</evidence>
<evidence type="ECO:0000313" key="8">
    <source>
        <dbReference type="EMBL" id="HJC45889.1"/>
    </source>
</evidence>
<dbReference type="InterPro" id="IPR012933">
    <property type="entry name" value="HicA_mRNA_interferase"/>
</dbReference>
<reference evidence="8" key="1">
    <citation type="journal article" date="2021" name="PeerJ">
        <title>Extensive microbial diversity within the chicken gut microbiome revealed by metagenomics and culture.</title>
        <authorList>
            <person name="Gilroy R."/>
            <person name="Ravi A."/>
            <person name="Getino M."/>
            <person name="Pursley I."/>
            <person name="Horton D.L."/>
            <person name="Alikhan N.F."/>
            <person name="Baker D."/>
            <person name="Gharbi K."/>
            <person name="Hall N."/>
            <person name="Watson M."/>
            <person name="Adriaenssens E.M."/>
            <person name="Foster-Nyarko E."/>
            <person name="Jarju S."/>
            <person name="Secka A."/>
            <person name="Antonio M."/>
            <person name="Oren A."/>
            <person name="Chaudhuri R.R."/>
            <person name="La Ragione R."/>
            <person name="Hildebrand F."/>
            <person name="Pallen M.J."/>
        </authorList>
    </citation>
    <scope>NUCLEOTIDE SEQUENCE</scope>
    <source>
        <strain evidence="8">ChiSjej5B23-2810</strain>
    </source>
</reference>
<evidence type="ECO:0000256" key="3">
    <source>
        <dbReference type="ARBA" id="ARBA00022722"/>
    </source>
</evidence>
<dbReference type="EMBL" id="DWWN01000047">
    <property type="protein sequence ID" value="HJC45889.1"/>
    <property type="molecule type" value="Genomic_DNA"/>
</dbReference>
<dbReference type="Gene3D" id="3.30.920.30">
    <property type="entry name" value="Hypothetical protein"/>
    <property type="match status" value="1"/>
</dbReference>
<evidence type="ECO:0000256" key="6">
    <source>
        <dbReference type="ARBA" id="ARBA00022884"/>
    </source>
</evidence>
<gene>
    <name evidence="8" type="ORF">H9703_07155</name>
</gene>
<keyword evidence="5" id="KW-0378">Hydrolase</keyword>
<evidence type="ECO:0000313" key="9">
    <source>
        <dbReference type="Proteomes" id="UP000823906"/>
    </source>
</evidence>
<name>A0A9D2P948_9FIRM</name>
<dbReference type="Proteomes" id="UP000823906">
    <property type="component" value="Unassembled WGS sequence"/>
</dbReference>
<dbReference type="Pfam" id="PF07927">
    <property type="entry name" value="HicA_toxin"/>
    <property type="match status" value="1"/>
</dbReference>
<dbReference type="GO" id="GO:0003729">
    <property type="term" value="F:mRNA binding"/>
    <property type="evidence" value="ECO:0007669"/>
    <property type="project" value="InterPro"/>
</dbReference>
<dbReference type="GO" id="GO:0004519">
    <property type="term" value="F:endonuclease activity"/>
    <property type="evidence" value="ECO:0007669"/>
    <property type="project" value="UniProtKB-KW"/>
</dbReference>
<dbReference type="AlphaFoldDB" id="A0A9D2P948"/>
<comment type="similarity">
    <text evidence="1">Belongs to the HicA mRNA interferase family.</text>
</comment>
<protein>
    <submittedName>
        <fullName evidence="8">Type II toxin-antitoxin system HicA family toxin</fullName>
    </submittedName>
</protein>
<sequence length="62" mass="6869">MPMTPKEIVKLLQANGFVYVSSTGSHRKYRNPQTGKTVIVPFHAKDLKPGTEKSILKMAGLK</sequence>
<dbReference type="SUPFAM" id="SSF54786">
    <property type="entry name" value="YcfA/nrd intein domain"/>
    <property type="match status" value="1"/>
</dbReference>
<keyword evidence="6" id="KW-0694">RNA-binding</keyword>
<keyword evidence="7" id="KW-0346">Stress response</keyword>
<keyword evidence="3" id="KW-0540">Nuclease</keyword>
<evidence type="ECO:0000256" key="1">
    <source>
        <dbReference type="ARBA" id="ARBA00006620"/>
    </source>
</evidence>
<keyword evidence="2" id="KW-1277">Toxin-antitoxin system</keyword>
<organism evidence="8 9">
    <name type="scientific">Candidatus Faecalibacterium faecigallinarum</name>
    <dbReference type="NCBI Taxonomy" id="2838577"/>
    <lineage>
        <taxon>Bacteria</taxon>
        <taxon>Bacillati</taxon>
        <taxon>Bacillota</taxon>
        <taxon>Clostridia</taxon>
        <taxon>Eubacteriales</taxon>
        <taxon>Oscillospiraceae</taxon>
        <taxon>Faecalibacterium</taxon>
    </lineage>
</organism>
<reference evidence="8" key="2">
    <citation type="submission" date="2021-04" db="EMBL/GenBank/DDBJ databases">
        <authorList>
            <person name="Gilroy R."/>
        </authorList>
    </citation>
    <scope>NUCLEOTIDE SEQUENCE</scope>
    <source>
        <strain evidence="8">ChiSjej5B23-2810</strain>
    </source>
</reference>
<proteinExistence type="inferred from homology"/>
<comment type="caution">
    <text evidence="8">The sequence shown here is derived from an EMBL/GenBank/DDBJ whole genome shotgun (WGS) entry which is preliminary data.</text>
</comment>
<evidence type="ECO:0000256" key="5">
    <source>
        <dbReference type="ARBA" id="ARBA00022801"/>
    </source>
</evidence>
<evidence type="ECO:0000256" key="2">
    <source>
        <dbReference type="ARBA" id="ARBA00022649"/>
    </source>
</evidence>
<keyword evidence="4" id="KW-0255">Endonuclease</keyword>
<accession>A0A9D2P948</accession>
<dbReference type="InterPro" id="IPR038570">
    <property type="entry name" value="HicA_sf"/>
</dbReference>
<evidence type="ECO:0000256" key="7">
    <source>
        <dbReference type="ARBA" id="ARBA00023016"/>
    </source>
</evidence>